<name>A0ABM8E2P3_9MICO</name>
<feature type="region of interest" description="Disordered" evidence="1">
    <location>
        <begin position="173"/>
        <end position="193"/>
    </location>
</feature>
<organism evidence="2 3">
    <name type="scientific">Microbacterium terricola</name>
    <dbReference type="NCBI Taxonomy" id="344163"/>
    <lineage>
        <taxon>Bacteria</taxon>
        <taxon>Bacillati</taxon>
        <taxon>Actinomycetota</taxon>
        <taxon>Actinomycetes</taxon>
        <taxon>Micrococcales</taxon>
        <taxon>Microbacteriaceae</taxon>
        <taxon>Microbacterium</taxon>
    </lineage>
</organism>
<keyword evidence="3" id="KW-1185">Reference proteome</keyword>
<evidence type="ECO:0000313" key="3">
    <source>
        <dbReference type="Proteomes" id="UP001317779"/>
    </source>
</evidence>
<accession>A0ABM8E2P3</accession>
<sequence length="193" mass="20876">MGRYWSDTRMADTVSPPGGVMVRARVAFTAFESPDDPLKLAWRRFRDPLVPLAGAQRVREAAEHVASAPAGPRSGLWRLMASNNREIGRSYHLYRSFERARTHVEQLQAAPDALEVEMLTAPGGSARAWILTAHGMPVMTCSRWYASSSSGAEAAALALAALPGAVLSPAADRCGPSGRFVRRTPRSDSADGW</sequence>
<evidence type="ECO:0000256" key="1">
    <source>
        <dbReference type="SAM" id="MobiDB-lite"/>
    </source>
</evidence>
<dbReference type="Proteomes" id="UP001317779">
    <property type="component" value="Chromosome"/>
</dbReference>
<dbReference type="EMBL" id="AP027141">
    <property type="protein sequence ID" value="BDV32233.1"/>
    <property type="molecule type" value="Genomic_DNA"/>
</dbReference>
<evidence type="ECO:0000313" key="2">
    <source>
        <dbReference type="EMBL" id="BDV32233.1"/>
    </source>
</evidence>
<proteinExistence type="predicted"/>
<protein>
    <submittedName>
        <fullName evidence="2">Uncharacterized protein</fullName>
    </submittedName>
</protein>
<gene>
    <name evidence="2" type="ORF">Microterr_28930</name>
</gene>
<reference evidence="2 3" key="1">
    <citation type="submission" date="2022-12" db="EMBL/GenBank/DDBJ databases">
        <title>Microbacterium terricola strain KV-448 chromosome, complete genome.</title>
        <authorList>
            <person name="Oshima T."/>
            <person name="Moriya T."/>
            <person name="Bessho Y."/>
        </authorList>
    </citation>
    <scope>NUCLEOTIDE SEQUENCE [LARGE SCALE GENOMIC DNA]</scope>
    <source>
        <strain evidence="2 3">KV-448</strain>
    </source>
</reference>